<reference evidence="2 3" key="1">
    <citation type="submission" date="2014-04" db="EMBL/GenBank/DDBJ databases">
        <authorList>
            <consortium name="DOE Joint Genome Institute"/>
            <person name="Kuo A."/>
            <person name="Kohler A."/>
            <person name="Costa M.D."/>
            <person name="Nagy L.G."/>
            <person name="Floudas D."/>
            <person name="Copeland A."/>
            <person name="Barry K.W."/>
            <person name="Cichocki N."/>
            <person name="Veneault-Fourrey C."/>
            <person name="LaButti K."/>
            <person name="Lindquist E.A."/>
            <person name="Lipzen A."/>
            <person name="Lundell T."/>
            <person name="Morin E."/>
            <person name="Murat C."/>
            <person name="Sun H."/>
            <person name="Tunlid A."/>
            <person name="Henrissat B."/>
            <person name="Grigoriev I.V."/>
            <person name="Hibbett D.S."/>
            <person name="Martin F."/>
            <person name="Nordberg H.P."/>
            <person name="Cantor M.N."/>
            <person name="Hua S.X."/>
        </authorList>
    </citation>
    <scope>NUCLEOTIDE SEQUENCE [LARGE SCALE GENOMIC DNA]</scope>
    <source>
        <strain evidence="2 3">Marx 270</strain>
    </source>
</reference>
<evidence type="ECO:0000313" key="3">
    <source>
        <dbReference type="Proteomes" id="UP000054217"/>
    </source>
</evidence>
<dbReference type="AlphaFoldDB" id="A0A0C3IJ66"/>
<dbReference type="InterPro" id="IPR058913">
    <property type="entry name" value="Integrase_dom_put"/>
</dbReference>
<dbReference type="OrthoDB" id="2686689at2759"/>
<name>A0A0C3IJ66_PISTI</name>
<dbReference type="PANTHER" id="PTHR46791:SF5">
    <property type="entry name" value="CLR5 DOMAIN-CONTAINING PROTEIN-RELATED"/>
    <property type="match status" value="1"/>
</dbReference>
<accession>A0A0C3IJ66</accession>
<dbReference type="Pfam" id="PF24764">
    <property type="entry name" value="rva_4"/>
    <property type="match status" value="1"/>
</dbReference>
<evidence type="ECO:0000313" key="2">
    <source>
        <dbReference type="EMBL" id="KIN97032.1"/>
    </source>
</evidence>
<dbReference type="Proteomes" id="UP000054217">
    <property type="component" value="Unassembled WGS sequence"/>
</dbReference>
<dbReference type="STRING" id="870435.A0A0C3IJ66"/>
<gene>
    <name evidence="2" type="ORF">M404DRAFT_68748</name>
</gene>
<feature type="domain" description="Integrase core" evidence="1">
    <location>
        <begin position="44"/>
        <end position="79"/>
    </location>
</feature>
<evidence type="ECO:0000259" key="1">
    <source>
        <dbReference type="Pfam" id="PF24764"/>
    </source>
</evidence>
<dbReference type="HOGENOM" id="CLU_177206_0_0_1"/>
<reference evidence="3" key="2">
    <citation type="submission" date="2015-01" db="EMBL/GenBank/DDBJ databases">
        <title>Evolutionary Origins and Diversification of the Mycorrhizal Mutualists.</title>
        <authorList>
            <consortium name="DOE Joint Genome Institute"/>
            <consortium name="Mycorrhizal Genomics Consortium"/>
            <person name="Kohler A."/>
            <person name="Kuo A."/>
            <person name="Nagy L.G."/>
            <person name="Floudas D."/>
            <person name="Copeland A."/>
            <person name="Barry K.W."/>
            <person name="Cichocki N."/>
            <person name="Veneault-Fourrey C."/>
            <person name="LaButti K."/>
            <person name="Lindquist E.A."/>
            <person name="Lipzen A."/>
            <person name="Lundell T."/>
            <person name="Morin E."/>
            <person name="Murat C."/>
            <person name="Riley R."/>
            <person name="Ohm R."/>
            <person name="Sun H."/>
            <person name="Tunlid A."/>
            <person name="Henrissat B."/>
            <person name="Grigoriev I.V."/>
            <person name="Hibbett D.S."/>
            <person name="Martin F."/>
        </authorList>
    </citation>
    <scope>NUCLEOTIDE SEQUENCE [LARGE SCALE GENOMIC DNA]</scope>
    <source>
        <strain evidence="3">Marx 270</strain>
    </source>
</reference>
<dbReference type="EMBL" id="KN832035">
    <property type="protein sequence ID" value="KIN97032.1"/>
    <property type="molecule type" value="Genomic_DNA"/>
</dbReference>
<organism evidence="2 3">
    <name type="scientific">Pisolithus tinctorius Marx 270</name>
    <dbReference type="NCBI Taxonomy" id="870435"/>
    <lineage>
        <taxon>Eukaryota</taxon>
        <taxon>Fungi</taxon>
        <taxon>Dikarya</taxon>
        <taxon>Basidiomycota</taxon>
        <taxon>Agaricomycotina</taxon>
        <taxon>Agaricomycetes</taxon>
        <taxon>Agaricomycetidae</taxon>
        <taxon>Boletales</taxon>
        <taxon>Sclerodermatineae</taxon>
        <taxon>Pisolithaceae</taxon>
        <taxon>Pisolithus</taxon>
    </lineage>
</organism>
<feature type="non-terminal residue" evidence="2">
    <location>
        <position position="80"/>
    </location>
</feature>
<dbReference type="InParanoid" id="A0A0C3IJ66"/>
<sequence>PESGLHYIIGFMQAQGVCVQYCHVIQLLSRVDCLDHHMKTRHKYHIKQPNALWHMDSHHKLIQWGIIIHGFINGFCHIVS</sequence>
<feature type="non-terminal residue" evidence="2">
    <location>
        <position position="1"/>
    </location>
</feature>
<keyword evidence="3" id="KW-1185">Reference proteome</keyword>
<protein>
    <recommendedName>
        <fullName evidence="1">Integrase core domain-containing protein</fullName>
    </recommendedName>
</protein>
<dbReference type="PANTHER" id="PTHR46791">
    <property type="entry name" value="EXPRESSED PROTEIN"/>
    <property type="match status" value="1"/>
</dbReference>
<proteinExistence type="predicted"/>